<protein>
    <submittedName>
        <fullName evidence="1">Uncharacterized protein</fullName>
    </submittedName>
</protein>
<keyword evidence="2" id="KW-1185">Reference proteome</keyword>
<dbReference type="EMBL" id="JBHRVD010000001">
    <property type="protein sequence ID" value="MFC3320623.1"/>
    <property type="molecule type" value="Genomic_DNA"/>
</dbReference>
<accession>A0ABV7MGG4</accession>
<reference evidence="2" key="1">
    <citation type="journal article" date="2019" name="Int. J. Syst. Evol. Microbiol.">
        <title>The Global Catalogue of Microorganisms (GCM) 10K type strain sequencing project: providing services to taxonomists for standard genome sequencing and annotation.</title>
        <authorList>
            <consortium name="The Broad Institute Genomics Platform"/>
            <consortium name="The Broad Institute Genome Sequencing Center for Infectious Disease"/>
            <person name="Wu L."/>
            <person name="Ma J."/>
        </authorList>
    </citation>
    <scope>NUCLEOTIDE SEQUENCE [LARGE SCALE GENOMIC DNA]</scope>
    <source>
        <strain evidence="2">ICMP 19515</strain>
    </source>
</reference>
<dbReference type="RefSeq" id="WP_378976732.1">
    <property type="nucleotide sequence ID" value="NZ_JBHRVD010000001.1"/>
</dbReference>
<organism evidence="1 2">
    <name type="scientific">Mesorhizobium cantuariense</name>
    <dbReference type="NCBI Taxonomy" id="1300275"/>
    <lineage>
        <taxon>Bacteria</taxon>
        <taxon>Pseudomonadati</taxon>
        <taxon>Pseudomonadota</taxon>
        <taxon>Alphaproteobacteria</taxon>
        <taxon>Hyphomicrobiales</taxon>
        <taxon>Phyllobacteriaceae</taxon>
        <taxon>Mesorhizobium</taxon>
    </lineage>
</organism>
<evidence type="ECO:0000313" key="1">
    <source>
        <dbReference type="EMBL" id="MFC3320623.1"/>
    </source>
</evidence>
<sequence length="79" mass="9241">MAEQYAVFFDEKVQLGDAPSTEFFPHAKYAGLELHLPIRPSRNETDTGDVQLRLETSLIETWEDWQNTRSILMAIWWVT</sequence>
<name>A0ABV7MGG4_9HYPH</name>
<dbReference type="Proteomes" id="UP001595648">
    <property type="component" value="Unassembled WGS sequence"/>
</dbReference>
<proteinExistence type="predicted"/>
<comment type="caution">
    <text evidence="1">The sequence shown here is derived from an EMBL/GenBank/DDBJ whole genome shotgun (WGS) entry which is preliminary data.</text>
</comment>
<gene>
    <name evidence="1" type="ORF">ACFOJ9_02000</name>
</gene>
<evidence type="ECO:0000313" key="2">
    <source>
        <dbReference type="Proteomes" id="UP001595648"/>
    </source>
</evidence>